<comment type="caution">
    <text evidence="1">The sequence shown here is derived from an EMBL/GenBank/DDBJ whole genome shotgun (WGS) entry which is preliminary data.</text>
</comment>
<name>X8DQ78_9MYCO</name>
<dbReference type="Proteomes" id="UP000023351">
    <property type="component" value="Unassembled WGS sequence"/>
</dbReference>
<dbReference type="PATRIC" id="fig|1299321.3.peg.2164"/>
<dbReference type="AlphaFoldDB" id="X8DQ78"/>
<sequence>MQLMGRLNWWAPGPLARWHQRWGLVEEQEIPAEPAMTVAPEPDPVR</sequence>
<reference evidence="1 2" key="1">
    <citation type="submission" date="2013-12" db="EMBL/GenBank/DDBJ databases">
        <authorList>
            <person name="Zelazny A."/>
            <person name="Olivier K."/>
            <person name="Holland S."/>
            <person name="Lenaerts A."/>
            <person name="Ordway D."/>
            <person name="DeGroote M.A."/>
            <person name="Parker T."/>
            <person name="Sizemore C."/>
            <person name="Tallon L.J."/>
            <person name="Sadzewicz L.K."/>
            <person name="Sengamalay N."/>
            <person name="Fraser C.M."/>
            <person name="Hine E."/>
            <person name="Shefchek K.A."/>
            <person name="Das S.P."/>
            <person name="Tettelin H."/>
        </authorList>
    </citation>
    <scope>NUCLEOTIDE SEQUENCE [LARGE SCALE GENOMIC DNA]</scope>
    <source>
        <strain evidence="1 2">1513</strain>
    </source>
</reference>
<organism evidence="1 2">
    <name type="scientific">Mycobacteroides abscessus subsp. bolletii 1513</name>
    <dbReference type="NCBI Taxonomy" id="1299321"/>
    <lineage>
        <taxon>Bacteria</taxon>
        <taxon>Bacillati</taxon>
        <taxon>Actinomycetota</taxon>
        <taxon>Actinomycetes</taxon>
        <taxon>Mycobacteriales</taxon>
        <taxon>Mycobacteriaceae</taxon>
        <taxon>Mycobacteroides</taxon>
        <taxon>Mycobacteroides abscessus</taxon>
    </lineage>
</organism>
<evidence type="ECO:0000313" key="1">
    <source>
        <dbReference type="EMBL" id="EUA69670.1"/>
    </source>
</evidence>
<accession>X8DQ78</accession>
<evidence type="ECO:0000313" key="2">
    <source>
        <dbReference type="Proteomes" id="UP000023351"/>
    </source>
</evidence>
<gene>
    <name evidence="1" type="ORF">I540_2238</name>
</gene>
<protein>
    <submittedName>
        <fullName evidence="1">Uncharacterized protein</fullName>
    </submittedName>
</protein>
<proteinExistence type="predicted"/>
<dbReference type="EMBL" id="JAOJ01000002">
    <property type="protein sequence ID" value="EUA69670.1"/>
    <property type="molecule type" value="Genomic_DNA"/>
</dbReference>